<evidence type="ECO:0000256" key="7">
    <source>
        <dbReference type="SAM" id="Phobius"/>
    </source>
</evidence>
<reference evidence="9 10" key="1">
    <citation type="submission" date="2014-07" db="EMBL/GenBank/DDBJ databases">
        <authorList>
            <person name="Wibberg Daniel"/>
        </authorList>
    </citation>
    <scope>NUCLEOTIDE SEQUENCE [LARGE SCALE GENOMIC DNA]</scope>
</reference>
<sequence>MNNGDDRLEENEIVTGTNEESKNEELLDTNNQDFVDDSDGIKMNSTKLVNDNEESADLYAYAGFWMRFWAYLVDLIVIAGLRQLIVSPILGFLDQESADGIFSLPNILSAVVFYLYFVLLTKYFGQTLGKMIFGIKVIPLKEKRLSWQTVLFREWIGRYISASIFILYALVAFLPKKQGLHDYFADTTVIHENYVRKNITRKNAAVS</sequence>
<feature type="transmembrane region" description="Helical" evidence="7">
    <location>
        <begin position="155"/>
        <end position="174"/>
    </location>
</feature>
<comment type="subcellular location">
    <subcellularLocation>
        <location evidence="1">Cell membrane</location>
        <topology evidence="1">Multi-pass membrane protein</topology>
    </subcellularLocation>
</comment>
<evidence type="ECO:0000256" key="6">
    <source>
        <dbReference type="SAM" id="MobiDB-lite"/>
    </source>
</evidence>
<proteinExistence type="predicted"/>
<dbReference type="PANTHER" id="PTHR36115:SF9">
    <property type="entry name" value="LMO1584 PROTEIN"/>
    <property type="match status" value="1"/>
</dbReference>
<keyword evidence="3 7" id="KW-0812">Transmembrane</keyword>
<accession>A0A090KUD3</accession>
<evidence type="ECO:0000256" key="2">
    <source>
        <dbReference type="ARBA" id="ARBA00022475"/>
    </source>
</evidence>
<evidence type="ECO:0000256" key="4">
    <source>
        <dbReference type="ARBA" id="ARBA00022989"/>
    </source>
</evidence>
<keyword evidence="5 7" id="KW-0472">Membrane</keyword>
<dbReference type="Pfam" id="PF06271">
    <property type="entry name" value="RDD"/>
    <property type="match status" value="1"/>
</dbReference>
<evidence type="ECO:0000256" key="3">
    <source>
        <dbReference type="ARBA" id="ARBA00022692"/>
    </source>
</evidence>
<dbReference type="InterPro" id="IPR051791">
    <property type="entry name" value="Pra-immunoreactive"/>
</dbReference>
<dbReference type="EMBL" id="CCRF01000068">
    <property type="protein sequence ID" value="CEE02309.1"/>
    <property type="molecule type" value="Genomic_DNA"/>
</dbReference>
<dbReference type="PANTHER" id="PTHR36115">
    <property type="entry name" value="PROLINE-RICH ANTIGEN HOMOLOG-RELATED"/>
    <property type="match status" value="1"/>
</dbReference>
<gene>
    <name evidence="9" type="ORF">BT1A1_2491</name>
</gene>
<feature type="transmembrane region" description="Helical" evidence="7">
    <location>
        <begin position="100"/>
        <end position="119"/>
    </location>
</feature>
<dbReference type="PATRIC" id="fig|35841.9.peg.1276"/>
<organism evidence="9 10">
    <name type="scientific">Caldibacillus thermoamylovorans</name>
    <dbReference type="NCBI Taxonomy" id="35841"/>
    <lineage>
        <taxon>Bacteria</taxon>
        <taxon>Bacillati</taxon>
        <taxon>Bacillota</taxon>
        <taxon>Bacilli</taxon>
        <taxon>Bacillales</taxon>
        <taxon>Bacillaceae</taxon>
        <taxon>Caldibacillus</taxon>
    </lineage>
</organism>
<keyword evidence="10" id="KW-1185">Reference proteome</keyword>
<evidence type="ECO:0000313" key="9">
    <source>
        <dbReference type="EMBL" id="CEE02309.1"/>
    </source>
</evidence>
<evidence type="ECO:0000259" key="8">
    <source>
        <dbReference type="Pfam" id="PF06271"/>
    </source>
</evidence>
<dbReference type="InterPro" id="IPR010432">
    <property type="entry name" value="RDD"/>
</dbReference>
<keyword evidence="4 7" id="KW-1133">Transmembrane helix</keyword>
<dbReference type="GO" id="GO:0005886">
    <property type="term" value="C:plasma membrane"/>
    <property type="evidence" value="ECO:0007669"/>
    <property type="project" value="UniProtKB-SubCell"/>
</dbReference>
<name>A0A090KUD3_9BACI</name>
<evidence type="ECO:0000256" key="1">
    <source>
        <dbReference type="ARBA" id="ARBA00004651"/>
    </source>
</evidence>
<feature type="domain" description="RDD" evidence="8">
    <location>
        <begin position="61"/>
        <end position="185"/>
    </location>
</feature>
<feature type="region of interest" description="Disordered" evidence="6">
    <location>
        <begin position="1"/>
        <end position="22"/>
    </location>
</feature>
<dbReference type="AlphaFoldDB" id="A0A090KUD3"/>
<protein>
    <recommendedName>
        <fullName evidence="8">RDD domain-containing protein</fullName>
    </recommendedName>
</protein>
<keyword evidence="2" id="KW-1003">Cell membrane</keyword>
<evidence type="ECO:0000313" key="10">
    <source>
        <dbReference type="Proteomes" id="UP000040576"/>
    </source>
</evidence>
<dbReference type="Proteomes" id="UP000040576">
    <property type="component" value="Unassembled WGS sequence"/>
</dbReference>
<feature type="transmembrane region" description="Helical" evidence="7">
    <location>
        <begin position="68"/>
        <end position="93"/>
    </location>
</feature>
<evidence type="ECO:0000256" key="5">
    <source>
        <dbReference type="ARBA" id="ARBA00023136"/>
    </source>
</evidence>